<dbReference type="EMBL" id="AANZ01000036">
    <property type="protein sequence ID" value="EAQ77317.1"/>
    <property type="molecule type" value="Genomic_DNA"/>
</dbReference>
<dbReference type="PANTHER" id="PTHR33908">
    <property type="entry name" value="MANNOSYLTRANSFERASE YKCB-RELATED"/>
    <property type="match status" value="1"/>
</dbReference>
<keyword evidence="7 8" id="KW-0472">Membrane</keyword>
<reference evidence="9 10" key="1">
    <citation type="submission" date="2006-02" db="EMBL/GenBank/DDBJ databases">
        <authorList>
            <person name="Amann R."/>
            <person name="Ferriera S."/>
            <person name="Johnson J."/>
            <person name="Kravitz S."/>
            <person name="Halpern A."/>
            <person name="Remington K."/>
            <person name="Beeson K."/>
            <person name="Tran B."/>
            <person name="Rogers Y.-H."/>
            <person name="Friedman R."/>
            <person name="Venter J.C."/>
        </authorList>
    </citation>
    <scope>NUCLEOTIDE SEQUENCE [LARGE SCALE GENOMIC DNA]</scope>
    <source>
        <strain evidence="9 10">DSM 3645</strain>
    </source>
</reference>
<sequence length="536" mass="59057">MVRWKIVLVCQAIFVAIFGLAAPVVMYAIGPDGAAYVQQADYFAQGDFWEAASGYWSPLLPALSAPMIASGIESVVAFRIAQGILGVGYVAAAIWATTQIFALNARGQWIVGLIAAITGAVWSGALTTPDVALACFLLVYFPLTASDRLLTDWRCAALAGVLGAIAFFAKAYAFPFFLAHFTICVAVRYLADRRETRFGKACAGWAIGIVAFTIVAGPWVGALSSKYGRFTFSNSGAFNHYQVGIEDFDWKVVYKIQKPEPGRYSVWETPERLDFEDWSPIASQENLLRQLQHTRENGKKILSGFWKLDPLGLFPAMILIAGFTVCLYGDKRSKFAAVWMIATCGIYAGGFLPVAFEPRYMAPVLLPLCVAQLWAFIEWLLNVDAETVSLSATRRWAPYALAAYLVVGCCARPGFFLLRDVFNERGSGRAIKKYSELLASKGVDGPIAMIGDRWQDGLLISYYAKQPFLGKSFASDWSTADAEFDEYGVQTLIVDSRDPLAEQINSHSEWRLIATSPLLDYELRTYRKGAEKLAAD</sequence>
<keyword evidence="5 8" id="KW-0812">Transmembrane</keyword>
<evidence type="ECO:0000256" key="1">
    <source>
        <dbReference type="ARBA" id="ARBA00004651"/>
    </source>
</evidence>
<dbReference type="Proteomes" id="UP000004358">
    <property type="component" value="Unassembled WGS sequence"/>
</dbReference>
<protein>
    <recommendedName>
        <fullName evidence="11">Glycosyltransferase RgtA/B/C/D-like domain-containing protein</fullName>
    </recommendedName>
</protein>
<dbReference type="RefSeq" id="WP_002654532.1">
    <property type="nucleotide sequence ID" value="NZ_CH672377.1"/>
</dbReference>
<gene>
    <name evidence="9" type="ORF">DSM3645_04690</name>
</gene>
<evidence type="ECO:0000256" key="4">
    <source>
        <dbReference type="ARBA" id="ARBA00022679"/>
    </source>
</evidence>
<feature type="transmembrane region" description="Helical" evidence="8">
    <location>
        <begin position="153"/>
        <end position="169"/>
    </location>
</feature>
<comment type="caution">
    <text evidence="9">The sequence shown here is derived from an EMBL/GenBank/DDBJ whole genome shotgun (WGS) entry which is preliminary data.</text>
</comment>
<accession>A4A1K8</accession>
<name>A4A1K8_9BACT</name>
<feature type="transmembrane region" description="Helical" evidence="8">
    <location>
        <begin position="401"/>
        <end position="418"/>
    </location>
</feature>
<feature type="transmembrane region" description="Helical" evidence="8">
    <location>
        <begin position="362"/>
        <end position="381"/>
    </location>
</feature>
<keyword evidence="3" id="KW-0328">Glycosyltransferase</keyword>
<dbReference type="GO" id="GO:0009103">
    <property type="term" value="P:lipopolysaccharide biosynthetic process"/>
    <property type="evidence" value="ECO:0007669"/>
    <property type="project" value="UniProtKB-ARBA"/>
</dbReference>
<evidence type="ECO:0000256" key="3">
    <source>
        <dbReference type="ARBA" id="ARBA00022676"/>
    </source>
</evidence>
<dbReference type="AlphaFoldDB" id="A4A1K8"/>
<evidence type="ECO:0000313" key="10">
    <source>
        <dbReference type="Proteomes" id="UP000004358"/>
    </source>
</evidence>
<dbReference type="PANTHER" id="PTHR33908:SF11">
    <property type="entry name" value="MEMBRANE PROTEIN"/>
    <property type="match status" value="1"/>
</dbReference>
<evidence type="ECO:0000256" key="7">
    <source>
        <dbReference type="ARBA" id="ARBA00023136"/>
    </source>
</evidence>
<evidence type="ECO:0000256" key="2">
    <source>
        <dbReference type="ARBA" id="ARBA00022475"/>
    </source>
</evidence>
<dbReference type="InterPro" id="IPR050297">
    <property type="entry name" value="LipidA_mod_glycosyltrf_83"/>
</dbReference>
<keyword evidence="4" id="KW-0808">Transferase</keyword>
<dbReference type="eggNOG" id="COG1807">
    <property type="taxonomic scope" value="Bacteria"/>
</dbReference>
<keyword evidence="6 8" id="KW-1133">Transmembrane helix</keyword>
<dbReference type="GO" id="GO:0005886">
    <property type="term" value="C:plasma membrane"/>
    <property type="evidence" value="ECO:0007669"/>
    <property type="project" value="UniProtKB-SubCell"/>
</dbReference>
<evidence type="ECO:0008006" key="11">
    <source>
        <dbReference type="Google" id="ProtNLM"/>
    </source>
</evidence>
<dbReference type="OrthoDB" id="232719at2"/>
<evidence type="ECO:0000256" key="8">
    <source>
        <dbReference type="SAM" id="Phobius"/>
    </source>
</evidence>
<keyword evidence="2" id="KW-1003">Cell membrane</keyword>
<evidence type="ECO:0000256" key="5">
    <source>
        <dbReference type="ARBA" id="ARBA00022692"/>
    </source>
</evidence>
<evidence type="ECO:0000256" key="6">
    <source>
        <dbReference type="ARBA" id="ARBA00022989"/>
    </source>
</evidence>
<feature type="transmembrane region" description="Helical" evidence="8">
    <location>
        <begin position="83"/>
        <end position="103"/>
    </location>
</feature>
<dbReference type="HOGENOM" id="CLU_504010_0_0_0"/>
<organism evidence="9 10">
    <name type="scientific">Blastopirellula marina DSM 3645</name>
    <dbReference type="NCBI Taxonomy" id="314230"/>
    <lineage>
        <taxon>Bacteria</taxon>
        <taxon>Pseudomonadati</taxon>
        <taxon>Planctomycetota</taxon>
        <taxon>Planctomycetia</taxon>
        <taxon>Pirellulales</taxon>
        <taxon>Pirellulaceae</taxon>
        <taxon>Blastopirellula</taxon>
    </lineage>
</organism>
<feature type="transmembrane region" description="Helical" evidence="8">
    <location>
        <begin position="203"/>
        <end position="222"/>
    </location>
</feature>
<comment type="subcellular location">
    <subcellularLocation>
        <location evidence="1">Cell membrane</location>
        <topology evidence="1">Multi-pass membrane protein</topology>
    </subcellularLocation>
</comment>
<feature type="transmembrane region" description="Helical" evidence="8">
    <location>
        <begin position="336"/>
        <end position="356"/>
    </location>
</feature>
<dbReference type="GO" id="GO:0016763">
    <property type="term" value="F:pentosyltransferase activity"/>
    <property type="evidence" value="ECO:0007669"/>
    <property type="project" value="TreeGrafter"/>
</dbReference>
<feature type="transmembrane region" description="Helical" evidence="8">
    <location>
        <begin position="109"/>
        <end position="141"/>
    </location>
</feature>
<evidence type="ECO:0000313" key="9">
    <source>
        <dbReference type="EMBL" id="EAQ77317.1"/>
    </source>
</evidence>
<feature type="transmembrane region" description="Helical" evidence="8">
    <location>
        <begin position="311"/>
        <end position="329"/>
    </location>
</feature>
<proteinExistence type="predicted"/>